<evidence type="ECO:0000313" key="1">
    <source>
        <dbReference type="EMBL" id="MBE8722286.1"/>
    </source>
</evidence>
<evidence type="ECO:0008006" key="3">
    <source>
        <dbReference type="Google" id="ProtNLM"/>
    </source>
</evidence>
<name>A0ABR9TAF6_9SPHI</name>
<evidence type="ECO:0000313" key="2">
    <source>
        <dbReference type="Proteomes" id="UP000618319"/>
    </source>
</evidence>
<sequence length="384" mass="42307">MLLYLKHLITFAKKTTYMKLKHYNRKMFFIGISTLLLITSSCSKDEQAPPVEKALELPTEISLSYGEEETLTLPSTFTEQENLSLKVEFSKTENIQINGSSRLHDKLNGAIRIDNQEGKVYINSALLYPNGSTSSTSGVRIPENYQLTVIASASNGSTVGEQTVSLKVSPGKVGIKGLEHTGELPYAYVLYSDKGADFELEAPAIATEGTTWHLPKQASEEGIVQLEGNEILFANTAGDPAQKAEMEYNLSPALQKDGFTVASTTFRVIFIPQIIFFYGIYYPEYNLTIRHDFLHIGLSNGYLSAAPTLYPEKYKSTFAIISIEKDGQTFENKDGIFEINVKTGSVKVKKDDSLQAGSYKIMVKAITTTGLTFTTNLTLSMSAG</sequence>
<reference evidence="1 2" key="1">
    <citation type="submission" date="2018-02" db="EMBL/GenBank/DDBJ databases">
        <title>Sphingobacterium KA21.</title>
        <authorList>
            <person name="Vasarhelyi B.M."/>
            <person name="Deshmukh S."/>
            <person name="Balint B."/>
            <person name="Kukolya J."/>
        </authorList>
    </citation>
    <scope>NUCLEOTIDE SEQUENCE [LARGE SCALE GENOMIC DNA]</scope>
    <source>
        <strain evidence="1 2">Ka21</strain>
    </source>
</reference>
<proteinExistence type="predicted"/>
<dbReference type="Gene3D" id="2.60.40.2710">
    <property type="match status" value="1"/>
</dbReference>
<organism evidence="1 2">
    <name type="scientific">Sphingobacterium pedocola</name>
    <dbReference type="NCBI Taxonomy" id="2082722"/>
    <lineage>
        <taxon>Bacteria</taxon>
        <taxon>Pseudomonadati</taxon>
        <taxon>Bacteroidota</taxon>
        <taxon>Sphingobacteriia</taxon>
        <taxon>Sphingobacteriales</taxon>
        <taxon>Sphingobacteriaceae</taxon>
        <taxon>Sphingobacterium</taxon>
    </lineage>
</organism>
<dbReference type="EMBL" id="PSKQ01000023">
    <property type="protein sequence ID" value="MBE8722286.1"/>
    <property type="molecule type" value="Genomic_DNA"/>
</dbReference>
<keyword evidence="2" id="KW-1185">Reference proteome</keyword>
<gene>
    <name evidence="1" type="ORF">C4F40_16295</name>
</gene>
<accession>A0ABR9TAF6</accession>
<dbReference type="Proteomes" id="UP000618319">
    <property type="component" value="Unassembled WGS sequence"/>
</dbReference>
<comment type="caution">
    <text evidence="1">The sequence shown here is derived from an EMBL/GenBank/DDBJ whole genome shotgun (WGS) entry which is preliminary data.</text>
</comment>
<protein>
    <recommendedName>
        <fullName evidence="3">DUF1735 domain-containing protein</fullName>
    </recommendedName>
</protein>